<feature type="transmembrane region" description="Helical" evidence="2">
    <location>
        <begin position="176"/>
        <end position="200"/>
    </location>
</feature>
<keyword evidence="2" id="KW-0812">Transmembrane</keyword>
<evidence type="ECO:0000313" key="5">
    <source>
        <dbReference type="Proteomes" id="UP000322997"/>
    </source>
</evidence>
<feature type="compositionally biased region" description="Basic and acidic residues" evidence="1">
    <location>
        <begin position="510"/>
        <end position="519"/>
    </location>
</feature>
<feature type="transmembrane region" description="Helical" evidence="2">
    <location>
        <begin position="396"/>
        <end position="414"/>
    </location>
</feature>
<feature type="region of interest" description="Disordered" evidence="1">
    <location>
        <begin position="475"/>
        <end position="495"/>
    </location>
</feature>
<feature type="compositionally biased region" description="Basic and acidic residues" evidence="1">
    <location>
        <begin position="596"/>
        <end position="698"/>
    </location>
</feature>
<feature type="transmembrane region" description="Helical" evidence="2">
    <location>
        <begin position="371"/>
        <end position="390"/>
    </location>
</feature>
<feature type="compositionally biased region" description="Polar residues" evidence="1">
    <location>
        <begin position="486"/>
        <end position="495"/>
    </location>
</feature>
<dbReference type="InterPro" id="IPR058112">
    <property type="entry name" value="CD3337_EF1877-like"/>
</dbReference>
<accession>A0A5D4R9V6</accession>
<dbReference type="RefSeq" id="WP_148986146.1">
    <property type="nucleotide sequence ID" value="NZ_JBNILK010000012.1"/>
</dbReference>
<reference evidence="4 5" key="1">
    <citation type="submission" date="2019-08" db="EMBL/GenBank/DDBJ databases">
        <title>Bacillus genomes from the desert of Cuatro Cienegas, Coahuila.</title>
        <authorList>
            <person name="Olmedo-Alvarez G."/>
        </authorList>
    </citation>
    <scope>NUCLEOTIDE SEQUENCE [LARGE SCALE GENOMIC DNA]</scope>
    <source>
        <strain evidence="4 5">CH108_3D</strain>
    </source>
</reference>
<dbReference type="NCBIfam" id="NF046089">
    <property type="entry name" value="CD3337_EF1877"/>
    <property type="match status" value="1"/>
</dbReference>
<keyword evidence="3" id="KW-0732">Signal</keyword>
<name>A0A5D4R9V6_9BACI</name>
<feature type="transmembrane region" description="Helical" evidence="2">
    <location>
        <begin position="143"/>
        <end position="164"/>
    </location>
</feature>
<gene>
    <name evidence="4" type="ORF">FZC83_21515</name>
</gene>
<feature type="compositionally biased region" description="Basic and acidic residues" evidence="1">
    <location>
        <begin position="578"/>
        <end position="588"/>
    </location>
</feature>
<feature type="transmembrane region" description="Helical" evidence="2">
    <location>
        <begin position="328"/>
        <end position="350"/>
    </location>
</feature>
<protein>
    <submittedName>
        <fullName evidence="4">Conjugal transfer protein</fullName>
    </submittedName>
</protein>
<keyword evidence="2" id="KW-1133">Transmembrane helix</keyword>
<feature type="region of interest" description="Disordered" evidence="1">
    <location>
        <begin position="510"/>
        <end position="698"/>
    </location>
</feature>
<keyword evidence="2" id="KW-0472">Membrane</keyword>
<dbReference type="AlphaFoldDB" id="A0A5D4R9V6"/>
<organism evidence="4 5">
    <name type="scientific">Rossellomorea marisflavi</name>
    <dbReference type="NCBI Taxonomy" id="189381"/>
    <lineage>
        <taxon>Bacteria</taxon>
        <taxon>Bacillati</taxon>
        <taxon>Bacillota</taxon>
        <taxon>Bacilli</taxon>
        <taxon>Bacillales</taxon>
        <taxon>Bacillaceae</taxon>
        <taxon>Rossellomorea</taxon>
    </lineage>
</organism>
<feature type="compositionally biased region" description="Basic and acidic residues" evidence="1">
    <location>
        <begin position="541"/>
        <end position="553"/>
    </location>
</feature>
<dbReference type="Proteomes" id="UP000322997">
    <property type="component" value="Unassembled WGS sequence"/>
</dbReference>
<evidence type="ECO:0000256" key="2">
    <source>
        <dbReference type="SAM" id="Phobius"/>
    </source>
</evidence>
<evidence type="ECO:0000256" key="3">
    <source>
        <dbReference type="SAM" id="SignalP"/>
    </source>
</evidence>
<proteinExistence type="predicted"/>
<comment type="caution">
    <text evidence="4">The sequence shown here is derived from an EMBL/GenBank/DDBJ whole genome shotgun (WGS) entry which is preliminary data.</text>
</comment>
<dbReference type="EMBL" id="VTEQ01000010">
    <property type="protein sequence ID" value="TYS48253.1"/>
    <property type="molecule type" value="Genomic_DNA"/>
</dbReference>
<feature type="transmembrane region" description="Helical" evidence="2">
    <location>
        <begin position="302"/>
        <end position="322"/>
    </location>
</feature>
<sequence length="758" mass="85470">MKRALRLILIALVLLISMQIPASADSLQDNLVPQDQETKTIGSVDLAYNEYPMHHYELDTYVDTSGDWLPSNWMDGAGKQIYIALMEIINSIWQLNVVLSTFTMVIVQEAFELDFVSGVVDEVGASIQNVAGFNSQGFMSNGLWPIMLTTIFCIVGAWATYVGMIKRESSRAWGGLISALIVFVLSLGFFSNAGTVLGGLNSWSSDIQSKILGVSSSIVNPGASYTAEEGMASVRNQMFDLMVNKPYMLMQYGTTNIEKERVDDLLSVDPVFEGEEREEKAQVEVNEFDNAMMSIDGVTQRAAFVPLLFIGNSIIGVFLLIISGSIILFQMIFLVLALFAPVPLLMAIVPRWQQTAVDWFMKLLHAQLMKIGIALLLTILFGISAILYRATESSDLGYLGIMVLQIICFVGIWAKRKELFGMVSTAASSVQSSTGQTLQNYKQRYHQARNTMNQLNRRTGRDGSQNTRNQTLANRNQHYKGPSMDPHQSNQEQLANRTNRPGHAMNQEAHLRGEADSSKVKGQHHLTADKPAPDESQLSERMPDTEGNEKQKDSNVTNIEDLRKRRLERGTAANAPLVDRRSQSKAQRESAASLEGPDHPEGQSTRSKSERTIDLKNTHAHRDTINDRSDQQVEETHNMEDNRKREVTSRQKLNHETKGKHRTDQVNRTEETIENHEKSTHKVSERNHQVSETERTVQDQRINRESINHRVLDRNEKKINLKRDQVNVSKVIEHVKSHDKPLTKWEADQQVKAKRMKK</sequence>
<feature type="signal peptide" evidence="3">
    <location>
        <begin position="1"/>
        <end position="24"/>
    </location>
</feature>
<evidence type="ECO:0000313" key="4">
    <source>
        <dbReference type="EMBL" id="TYS48253.1"/>
    </source>
</evidence>
<evidence type="ECO:0000256" key="1">
    <source>
        <dbReference type="SAM" id="MobiDB-lite"/>
    </source>
</evidence>
<feature type="chain" id="PRO_5023017347" evidence="3">
    <location>
        <begin position="25"/>
        <end position="758"/>
    </location>
</feature>